<accession>A0A9D1D5M9</accession>
<keyword evidence="2" id="KW-0472">Membrane</keyword>
<name>A0A9D1D5M9_9FIRM</name>
<dbReference type="Proteomes" id="UP000824250">
    <property type="component" value="Unassembled WGS sequence"/>
</dbReference>
<feature type="transmembrane region" description="Helical" evidence="2">
    <location>
        <begin position="354"/>
        <end position="373"/>
    </location>
</feature>
<evidence type="ECO:0000313" key="4">
    <source>
        <dbReference type="Proteomes" id="UP000824250"/>
    </source>
</evidence>
<dbReference type="EMBL" id="DVGC01000050">
    <property type="protein sequence ID" value="HIR06045.1"/>
    <property type="molecule type" value="Genomic_DNA"/>
</dbReference>
<dbReference type="AlphaFoldDB" id="A0A9D1D5M9"/>
<reference evidence="3" key="1">
    <citation type="submission" date="2020-10" db="EMBL/GenBank/DDBJ databases">
        <authorList>
            <person name="Gilroy R."/>
        </authorList>
    </citation>
    <scope>NUCLEOTIDE SEQUENCE</scope>
    <source>
        <strain evidence="3">CHK180-2868</strain>
    </source>
</reference>
<feature type="compositionally biased region" description="Polar residues" evidence="1">
    <location>
        <begin position="43"/>
        <end position="66"/>
    </location>
</feature>
<keyword evidence="2" id="KW-0812">Transmembrane</keyword>
<comment type="caution">
    <text evidence="3">The sequence shown here is derived from an EMBL/GenBank/DDBJ whole genome shotgun (WGS) entry which is preliminary data.</text>
</comment>
<keyword evidence="2" id="KW-1133">Transmembrane helix</keyword>
<sequence length="374" mass="42719">MALITYKCPNCGGTLTFHPELQKFQCEYCLSEFTEQEMDELSLVSTEQSDGSSDQDAGTRSDSANPDFSDGAVLRKEGDSGKAEEMAFYICPSCGAQIIAGETTAATFCYYCHSPVVLEGRLSGEFRPDFVLPFVMDRKKAEEIFLNWIEKKKFVPKSFLAREQIEKMTGVYFPYLIYSCTVDGNIRAEGERQRTWTAGNIRYTEHRKYQLERGGELYVNHVARNALKRNNSTLVEGVLPFDMEKMVPFQPEYLSGFQAEKRDMDESLFTPEVEEEVKSYTVQNLMNSLEAYSPVRIKESKTVIHDAKWQYALLPVWVLTYRSRDKGTVYYFAMNGQTGKVCGRLPVDKRRLGMLFLAVFLPVFLFLLAGGWFL</sequence>
<proteinExistence type="predicted"/>
<evidence type="ECO:0000256" key="1">
    <source>
        <dbReference type="SAM" id="MobiDB-lite"/>
    </source>
</evidence>
<protein>
    <submittedName>
        <fullName evidence="3">TFIIB-type zinc ribbon-containing protein</fullName>
    </submittedName>
</protein>
<feature type="region of interest" description="Disordered" evidence="1">
    <location>
        <begin position="40"/>
        <end position="75"/>
    </location>
</feature>
<organism evidence="3 4">
    <name type="scientific">Candidatus Copromonas faecavium</name>
    <name type="common">nom. illeg.</name>
    <dbReference type="NCBI Taxonomy" id="2840740"/>
    <lineage>
        <taxon>Bacteria</taxon>
        <taxon>Bacillati</taxon>
        <taxon>Bacillota</taxon>
        <taxon>Clostridia</taxon>
        <taxon>Lachnospirales</taxon>
        <taxon>Lachnospiraceae</taxon>
        <taxon>Candidatus Copromonas (nom. illeg.)</taxon>
    </lineage>
</organism>
<evidence type="ECO:0000313" key="3">
    <source>
        <dbReference type="EMBL" id="HIR06045.1"/>
    </source>
</evidence>
<gene>
    <name evidence="3" type="ORF">IAB28_08795</name>
</gene>
<dbReference type="Gene3D" id="2.20.28.30">
    <property type="entry name" value="RNA polymerase ii, chain L"/>
    <property type="match status" value="2"/>
</dbReference>
<evidence type="ECO:0000256" key="2">
    <source>
        <dbReference type="SAM" id="Phobius"/>
    </source>
</evidence>
<reference evidence="3" key="2">
    <citation type="journal article" date="2021" name="PeerJ">
        <title>Extensive microbial diversity within the chicken gut microbiome revealed by metagenomics and culture.</title>
        <authorList>
            <person name="Gilroy R."/>
            <person name="Ravi A."/>
            <person name="Getino M."/>
            <person name="Pursley I."/>
            <person name="Horton D.L."/>
            <person name="Alikhan N.F."/>
            <person name="Baker D."/>
            <person name="Gharbi K."/>
            <person name="Hall N."/>
            <person name="Watson M."/>
            <person name="Adriaenssens E.M."/>
            <person name="Foster-Nyarko E."/>
            <person name="Jarju S."/>
            <person name="Secka A."/>
            <person name="Antonio M."/>
            <person name="Oren A."/>
            <person name="Chaudhuri R.R."/>
            <person name="La Ragione R."/>
            <person name="Hildebrand F."/>
            <person name="Pallen M.J."/>
        </authorList>
    </citation>
    <scope>NUCLEOTIDE SEQUENCE</scope>
    <source>
        <strain evidence="3">CHK180-2868</strain>
    </source>
</reference>